<dbReference type="AlphaFoldDB" id="A0AAE3VRI4"/>
<accession>A0AAE3VRI4</accession>
<dbReference type="Proteomes" id="UP001229244">
    <property type="component" value="Unassembled WGS sequence"/>
</dbReference>
<proteinExistence type="predicted"/>
<evidence type="ECO:0000313" key="2">
    <source>
        <dbReference type="Proteomes" id="UP001229244"/>
    </source>
</evidence>
<dbReference type="SUPFAM" id="SSF53597">
    <property type="entry name" value="Dihydrofolate reductase-like"/>
    <property type="match status" value="1"/>
</dbReference>
<dbReference type="EMBL" id="JAUSUL010000003">
    <property type="protein sequence ID" value="MDQ0316668.1"/>
    <property type="molecule type" value="Genomic_DNA"/>
</dbReference>
<protein>
    <submittedName>
        <fullName evidence="1">Uncharacterized protein</fullName>
    </submittedName>
</protein>
<comment type="caution">
    <text evidence="1">The sequence shown here is derived from an EMBL/GenBank/DDBJ whole genome shotgun (WGS) entry which is preliminary data.</text>
</comment>
<reference evidence="1" key="1">
    <citation type="submission" date="2023-07" db="EMBL/GenBank/DDBJ databases">
        <title>Genomic Encyclopedia of Type Strains, Phase IV (KMG-IV): sequencing the most valuable type-strain genomes for metagenomic binning, comparative biology and taxonomic classification.</title>
        <authorList>
            <person name="Goeker M."/>
        </authorList>
    </citation>
    <scope>NUCLEOTIDE SEQUENCE</scope>
    <source>
        <strain evidence="1">DSM 21202</strain>
    </source>
</reference>
<name>A0AAE3VRI4_9HYPH</name>
<dbReference type="InterPro" id="IPR024072">
    <property type="entry name" value="DHFR-like_dom_sf"/>
</dbReference>
<sequence>MAMPRWTVHGYAIVSADDRIADADGSMPDALRNEADWRMFQSELDRMDAIALGRRSHEATPNRHGRTRIVLSSSLPALERRADGWWWNPSGMATGDMLATVLPEGGAVAVPGGRDVFDLFLGFGFSSFHLSRADRAHLPGGVAVFGACDRGMPAEEVLRASGLAPEQPVILDAENSVSLTVFLPTNPARQAAPASL</sequence>
<gene>
    <name evidence="1" type="ORF">J2S73_003144</name>
</gene>
<keyword evidence="2" id="KW-1185">Reference proteome</keyword>
<dbReference type="Gene3D" id="3.40.430.10">
    <property type="entry name" value="Dihydrofolate Reductase, subunit A"/>
    <property type="match status" value="1"/>
</dbReference>
<organism evidence="1 2">
    <name type="scientific">Amorphus orientalis</name>
    <dbReference type="NCBI Taxonomy" id="649198"/>
    <lineage>
        <taxon>Bacteria</taxon>
        <taxon>Pseudomonadati</taxon>
        <taxon>Pseudomonadota</taxon>
        <taxon>Alphaproteobacteria</taxon>
        <taxon>Hyphomicrobiales</taxon>
        <taxon>Amorphaceae</taxon>
        <taxon>Amorphus</taxon>
    </lineage>
</organism>
<evidence type="ECO:0000313" key="1">
    <source>
        <dbReference type="EMBL" id="MDQ0316668.1"/>
    </source>
</evidence>